<organism evidence="1 2">
    <name type="scientific">Setaria italica</name>
    <name type="common">Foxtail millet</name>
    <name type="synonym">Panicum italicum</name>
    <dbReference type="NCBI Taxonomy" id="4555"/>
    <lineage>
        <taxon>Eukaryota</taxon>
        <taxon>Viridiplantae</taxon>
        <taxon>Streptophyta</taxon>
        <taxon>Embryophyta</taxon>
        <taxon>Tracheophyta</taxon>
        <taxon>Spermatophyta</taxon>
        <taxon>Magnoliopsida</taxon>
        <taxon>Liliopsida</taxon>
        <taxon>Poales</taxon>
        <taxon>Poaceae</taxon>
        <taxon>PACMAD clade</taxon>
        <taxon>Panicoideae</taxon>
        <taxon>Panicodae</taxon>
        <taxon>Paniceae</taxon>
        <taxon>Cenchrinae</taxon>
        <taxon>Setaria</taxon>
    </lineage>
</organism>
<evidence type="ECO:0000313" key="2">
    <source>
        <dbReference type="Proteomes" id="UP000004995"/>
    </source>
</evidence>
<dbReference type="Gramene" id="KQL14170">
    <property type="protein sequence ID" value="KQL14170"/>
    <property type="gene ID" value="SETIT_025729mg"/>
</dbReference>
<keyword evidence="2" id="KW-1185">Reference proteome</keyword>
<dbReference type="Proteomes" id="UP000004995">
    <property type="component" value="Unassembled WGS sequence"/>
</dbReference>
<accession>K3ZGM7</accession>
<sequence>MHRIAVMYGVKSHFSNLTDLMEDWTGAWRLLRVSGYGRSRTHMASVASTFQKPRISFHGIVRPMLQ</sequence>
<dbReference type="AlphaFoldDB" id="K3ZGM7"/>
<reference evidence="1" key="2">
    <citation type="submission" date="2018-08" db="UniProtKB">
        <authorList>
            <consortium name="EnsemblPlants"/>
        </authorList>
    </citation>
    <scope>IDENTIFICATION</scope>
    <source>
        <strain evidence="1">Yugu1</strain>
    </source>
</reference>
<reference evidence="2" key="1">
    <citation type="journal article" date="2012" name="Nat. Biotechnol.">
        <title>Reference genome sequence of the model plant Setaria.</title>
        <authorList>
            <person name="Bennetzen J.L."/>
            <person name="Schmutz J."/>
            <person name="Wang H."/>
            <person name="Percifield R."/>
            <person name="Hawkins J."/>
            <person name="Pontaroli A.C."/>
            <person name="Estep M."/>
            <person name="Feng L."/>
            <person name="Vaughn J.N."/>
            <person name="Grimwood J."/>
            <person name="Jenkins J."/>
            <person name="Barry K."/>
            <person name="Lindquist E."/>
            <person name="Hellsten U."/>
            <person name="Deshpande S."/>
            <person name="Wang X."/>
            <person name="Wu X."/>
            <person name="Mitros T."/>
            <person name="Triplett J."/>
            <person name="Yang X."/>
            <person name="Ye C.Y."/>
            <person name="Mauro-Herrera M."/>
            <person name="Wang L."/>
            <person name="Li P."/>
            <person name="Sharma M."/>
            <person name="Sharma R."/>
            <person name="Ronald P.C."/>
            <person name="Panaud O."/>
            <person name="Kellogg E.A."/>
            <person name="Brutnell T.P."/>
            <person name="Doust A.N."/>
            <person name="Tuskan G.A."/>
            <person name="Rokhsar D."/>
            <person name="Devos K.M."/>
        </authorList>
    </citation>
    <scope>NUCLEOTIDE SEQUENCE [LARGE SCALE GENOMIC DNA]</scope>
    <source>
        <strain evidence="2">cv. Yugu1</strain>
    </source>
</reference>
<proteinExistence type="predicted"/>
<evidence type="ECO:0000313" key="1">
    <source>
        <dbReference type="EnsemblPlants" id="KQL14170"/>
    </source>
</evidence>
<dbReference type="EnsemblPlants" id="KQL14170">
    <property type="protein sequence ID" value="KQL14170"/>
    <property type="gene ID" value="SETIT_025729mg"/>
</dbReference>
<protein>
    <submittedName>
        <fullName evidence="1">Uncharacterized protein</fullName>
    </submittedName>
</protein>
<dbReference type="EMBL" id="AGNK02001532">
    <property type="status" value="NOT_ANNOTATED_CDS"/>
    <property type="molecule type" value="Genomic_DNA"/>
</dbReference>
<dbReference type="HOGENOM" id="CLU_2836031_0_0_1"/>
<name>K3ZGM7_SETIT</name>
<dbReference type="InParanoid" id="K3ZGM7"/>